<comment type="pathway">
    <text evidence="4">Sphingolipid metabolism.</text>
</comment>
<evidence type="ECO:0000256" key="3">
    <source>
        <dbReference type="ARBA" id="ARBA00004760"/>
    </source>
</evidence>
<evidence type="ECO:0000256" key="2">
    <source>
        <dbReference type="ARBA" id="ARBA00004389"/>
    </source>
</evidence>
<dbReference type="GO" id="GO:0008117">
    <property type="term" value="F:sphinganine-1-phosphate aldolase activity"/>
    <property type="evidence" value="ECO:0007669"/>
    <property type="project" value="UniProtKB-EC"/>
</dbReference>
<comment type="similarity">
    <text evidence="13">Belongs to the group II decarboxylase family. Sphingosine-1-phosphate lyase subfamily.</text>
</comment>
<evidence type="ECO:0000313" key="18">
    <source>
        <dbReference type="EMBL" id="KAJ3172367.1"/>
    </source>
</evidence>
<evidence type="ECO:0000256" key="4">
    <source>
        <dbReference type="ARBA" id="ARBA00004991"/>
    </source>
</evidence>
<name>A0AAD5XK28_9FUNG</name>
<dbReference type="Proteomes" id="UP001212152">
    <property type="component" value="Unassembled WGS sequence"/>
</dbReference>
<accession>A0AAD5XK28</accession>
<keyword evidence="7 16" id="KW-0663">Pyridoxal phosphate</keyword>
<dbReference type="InterPro" id="IPR015421">
    <property type="entry name" value="PyrdxlP-dep_Trfase_major"/>
</dbReference>
<dbReference type="PANTHER" id="PTHR42735:SF6">
    <property type="entry name" value="SPHINGOSINE-1-PHOSPHATE LYASE 1"/>
    <property type="match status" value="1"/>
</dbReference>
<keyword evidence="11" id="KW-0472">Membrane</keyword>
<dbReference type="PANTHER" id="PTHR42735">
    <property type="match status" value="1"/>
</dbReference>
<dbReference type="Gene3D" id="3.40.640.10">
    <property type="entry name" value="Type I PLP-dependent aspartate aminotransferase-like (Major domain)"/>
    <property type="match status" value="1"/>
</dbReference>
<keyword evidence="5" id="KW-0812">Transmembrane</keyword>
<gene>
    <name evidence="18" type="ORF">HDU87_007871</name>
</gene>
<evidence type="ECO:0000256" key="11">
    <source>
        <dbReference type="ARBA" id="ARBA00023136"/>
    </source>
</evidence>
<reference evidence="18" key="1">
    <citation type="submission" date="2020-05" db="EMBL/GenBank/DDBJ databases">
        <title>Phylogenomic resolution of chytrid fungi.</title>
        <authorList>
            <person name="Stajich J.E."/>
            <person name="Amses K."/>
            <person name="Simmons R."/>
            <person name="Seto K."/>
            <person name="Myers J."/>
            <person name="Bonds A."/>
            <person name="Quandt C.A."/>
            <person name="Barry K."/>
            <person name="Liu P."/>
            <person name="Grigoriev I."/>
            <person name="Longcore J.E."/>
            <person name="James T.Y."/>
        </authorList>
    </citation>
    <scope>NUCLEOTIDE SEQUENCE</scope>
    <source>
        <strain evidence="18">JEL0379</strain>
    </source>
</reference>
<evidence type="ECO:0000256" key="6">
    <source>
        <dbReference type="ARBA" id="ARBA00022824"/>
    </source>
</evidence>
<evidence type="ECO:0000256" key="8">
    <source>
        <dbReference type="ARBA" id="ARBA00022919"/>
    </source>
</evidence>
<dbReference type="GO" id="GO:0030149">
    <property type="term" value="P:sphingolipid catabolic process"/>
    <property type="evidence" value="ECO:0007669"/>
    <property type="project" value="TreeGrafter"/>
</dbReference>
<dbReference type="GO" id="GO:0019752">
    <property type="term" value="P:carboxylic acid metabolic process"/>
    <property type="evidence" value="ECO:0007669"/>
    <property type="project" value="InterPro"/>
</dbReference>
<comment type="subcellular location">
    <subcellularLocation>
        <location evidence="2">Endoplasmic reticulum membrane</location>
        <topology evidence="2">Single-pass membrane protein</topology>
    </subcellularLocation>
</comment>
<evidence type="ECO:0000256" key="7">
    <source>
        <dbReference type="ARBA" id="ARBA00022898"/>
    </source>
</evidence>
<evidence type="ECO:0000256" key="10">
    <source>
        <dbReference type="ARBA" id="ARBA00023098"/>
    </source>
</evidence>
<dbReference type="Gene3D" id="3.90.1150.10">
    <property type="entry name" value="Aspartate Aminotransferase, domain 1"/>
    <property type="match status" value="1"/>
</dbReference>
<keyword evidence="9" id="KW-1133">Transmembrane helix</keyword>
<keyword evidence="19" id="KW-1185">Reference proteome</keyword>
<dbReference type="EC" id="4.1.2.27" evidence="14"/>
<evidence type="ECO:0000313" key="19">
    <source>
        <dbReference type="Proteomes" id="UP001212152"/>
    </source>
</evidence>
<keyword evidence="10" id="KW-0443">Lipid metabolism</keyword>
<dbReference type="EMBL" id="JADGJQ010000078">
    <property type="protein sequence ID" value="KAJ3172367.1"/>
    <property type="molecule type" value="Genomic_DNA"/>
</dbReference>
<dbReference type="InterPro" id="IPR015424">
    <property type="entry name" value="PyrdxlP-dep_Trfase"/>
</dbReference>
<dbReference type="InterPro" id="IPR015422">
    <property type="entry name" value="PyrdxlP-dep_Trfase_small"/>
</dbReference>
<keyword evidence="6" id="KW-0256">Endoplasmic reticulum</keyword>
<keyword evidence="12 17" id="KW-0456">Lyase</keyword>
<organism evidence="18 19">
    <name type="scientific">Geranomyces variabilis</name>
    <dbReference type="NCBI Taxonomy" id="109894"/>
    <lineage>
        <taxon>Eukaryota</taxon>
        <taxon>Fungi</taxon>
        <taxon>Fungi incertae sedis</taxon>
        <taxon>Chytridiomycota</taxon>
        <taxon>Chytridiomycota incertae sedis</taxon>
        <taxon>Chytridiomycetes</taxon>
        <taxon>Spizellomycetales</taxon>
        <taxon>Powellomycetaceae</taxon>
        <taxon>Geranomyces</taxon>
    </lineage>
</organism>
<dbReference type="GO" id="GO:0030170">
    <property type="term" value="F:pyridoxal phosphate binding"/>
    <property type="evidence" value="ECO:0007669"/>
    <property type="project" value="InterPro"/>
</dbReference>
<evidence type="ECO:0000256" key="14">
    <source>
        <dbReference type="ARBA" id="ARBA00038965"/>
    </source>
</evidence>
<proteinExistence type="inferred from homology"/>
<keyword evidence="8" id="KW-0746">Sphingolipid metabolism</keyword>
<evidence type="ECO:0000256" key="15">
    <source>
        <dbReference type="ARBA" id="ARBA00042568"/>
    </source>
</evidence>
<dbReference type="FunFam" id="3.40.640.10:FF:000020">
    <property type="entry name" value="sphingosine-1-phosphate lyase 1"/>
    <property type="match status" value="1"/>
</dbReference>
<dbReference type="GO" id="GO:0005789">
    <property type="term" value="C:endoplasmic reticulum membrane"/>
    <property type="evidence" value="ECO:0007669"/>
    <property type="project" value="UniProtKB-SubCell"/>
</dbReference>
<dbReference type="Pfam" id="PF00282">
    <property type="entry name" value="Pyridoxal_deC"/>
    <property type="match status" value="1"/>
</dbReference>
<dbReference type="AlphaFoldDB" id="A0AAD5XK28"/>
<dbReference type="SUPFAM" id="SSF53383">
    <property type="entry name" value="PLP-dependent transferases"/>
    <property type="match status" value="1"/>
</dbReference>
<dbReference type="InterPro" id="IPR050477">
    <property type="entry name" value="GrpII_AminoAcid_Decarb"/>
</dbReference>
<evidence type="ECO:0000256" key="12">
    <source>
        <dbReference type="ARBA" id="ARBA00023239"/>
    </source>
</evidence>
<dbReference type="FunFam" id="6.10.140.2150:FF:000001">
    <property type="entry name" value="Sphingosine-1-phosphate lyase 1"/>
    <property type="match status" value="1"/>
</dbReference>
<evidence type="ECO:0000256" key="1">
    <source>
        <dbReference type="ARBA" id="ARBA00001933"/>
    </source>
</evidence>
<sequence length="551" mass="59625">MPEAVASVADRLTAVVHRANAQPGVAGLKNLIFAVVLYRFAVRAWRQVLIKGPVRAVVEFYKASLQSLIVLTRKRIPAANNLVKTEIAKQVLSIEKKMVKIQPGEKVYRALPVQGLSDPAVRKELQRYQNMGDVDWRAGKISGAIYHGGDAVSALITDAFSRFTVTNPLHPEIFPGIRKMEAEVVSMVLRMYNAPDTGCGSVTSGGTESLLMAVKAYRDMARDQRDVTEPEMVVPVTIHAAFDKAESYFGVKLIHIPMDPTTGKVDLTKVARAINRNTIMLAGSAPNFPHGIVDDIPALARLAQKHGIGMHVDCCLGGFLVPFLEKAGFALPHAVDFRVEGVTSISVDTHKYGFAPKGSSVVMYVRKEIRDYQYFVTTEWPGGIYASPSIAGSRPGALIAGCWAAMVHFGESGYVASTREIMQTAMKIKAGVKKIAGIELIGDPLISVVSFRALAPINTYAVADLLSRKDWHLNVLQNPPAIHIACTMLTSNGNAADELLRDLENAVSEIRKDPEAGKGAVAAIYGTAASVPDRTIIADVTRGFLDALTKI</sequence>
<evidence type="ECO:0000256" key="17">
    <source>
        <dbReference type="RuleBase" id="RU000382"/>
    </source>
</evidence>
<evidence type="ECO:0000256" key="5">
    <source>
        <dbReference type="ARBA" id="ARBA00022692"/>
    </source>
</evidence>
<protein>
    <recommendedName>
        <fullName evidence="14">sphinganine-1-phosphate aldolase</fullName>
        <ecNumber evidence="14">4.1.2.27</ecNumber>
    </recommendedName>
    <alternativeName>
        <fullName evidence="15">Sphingosine-1-phosphate aldolase</fullName>
    </alternativeName>
</protein>
<comment type="cofactor">
    <cofactor evidence="1 16 17">
        <name>pyridoxal 5'-phosphate</name>
        <dbReference type="ChEBI" id="CHEBI:597326"/>
    </cofactor>
</comment>
<dbReference type="InterPro" id="IPR002129">
    <property type="entry name" value="PyrdxlP-dep_de-COase"/>
</dbReference>
<comment type="pathway">
    <text evidence="3">Lipid metabolism; sphingolipid metabolism.</text>
</comment>
<evidence type="ECO:0000256" key="13">
    <source>
        <dbReference type="ARBA" id="ARBA00038302"/>
    </source>
</evidence>
<comment type="caution">
    <text evidence="18">The sequence shown here is derived from an EMBL/GenBank/DDBJ whole genome shotgun (WGS) entry which is preliminary data.</text>
</comment>
<feature type="modified residue" description="N6-(pyridoxal phosphate)lysine" evidence="16">
    <location>
        <position position="351"/>
    </location>
</feature>
<evidence type="ECO:0000256" key="16">
    <source>
        <dbReference type="PIRSR" id="PIRSR602129-50"/>
    </source>
</evidence>
<evidence type="ECO:0000256" key="9">
    <source>
        <dbReference type="ARBA" id="ARBA00022989"/>
    </source>
</evidence>
<dbReference type="Gene3D" id="6.10.140.2150">
    <property type="match status" value="1"/>
</dbReference>